<dbReference type="InterPro" id="IPR041093">
    <property type="entry name" value="Dis3l2-like_C"/>
</dbReference>
<dbReference type="InterPro" id="IPR041505">
    <property type="entry name" value="Dis3_CSD2"/>
</dbReference>
<dbReference type="RefSeq" id="XP_064682221.1">
    <property type="nucleotide sequence ID" value="XM_064829719.1"/>
</dbReference>
<dbReference type="GO" id="GO:0006402">
    <property type="term" value="P:mRNA catabolic process"/>
    <property type="evidence" value="ECO:0007669"/>
    <property type="project" value="TreeGrafter"/>
</dbReference>
<dbReference type="AlphaFoldDB" id="A0AAN7HT78"/>
<feature type="compositionally biased region" description="Basic and acidic residues" evidence="2">
    <location>
        <begin position="32"/>
        <end position="43"/>
    </location>
</feature>
<feature type="region of interest" description="Disordered" evidence="2">
    <location>
        <begin position="1"/>
        <end position="70"/>
    </location>
</feature>
<dbReference type="Gene3D" id="2.40.50.140">
    <property type="entry name" value="Nucleic acid-binding proteins"/>
    <property type="match status" value="1"/>
</dbReference>
<dbReference type="InterPro" id="IPR012340">
    <property type="entry name" value="NA-bd_OB-fold"/>
</dbReference>
<dbReference type="PANTHER" id="PTHR23355:SF9">
    <property type="entry name" value="DIS3-LIKE EXONUCLEASE 2"/>
    <property type="match status" value="1"/>
</dbReference>
<accession>A0AAN7HT78</accession>
<feature type="region of interest" description="Disordered" evidence="2">
    <location>
        <begin position="167"/>
        <end position="252"/>
    </location>
</feature>
<dbReference type="SMART" id="SM00955">
    <property type="entry name" value="RNB"/>
    <property type="match status" value="1"/>
</dbReference>
<feature type="domain" description="RNB" evidence="3">
    <location>
        <begin position="605"/>
        <end position="935"/>
    </location>
</feature>
<dbReference type="PANTHER" id="PTHR23355">
    <property type="entry name" value="RIBONUCLEASE"/>
    <property type="match status" value="1"/>
</dbReference>
<dbReference type="Pfam" id="PF17849">
    <property type="entry name" value="OB_Dis3"/>
    <property type="match status" value="1"/>
</dbReference>
<feature type="compositionally biased region" description="Low complexity" evidence="2">
    <location>
        <begin position="174"/>
        <end position="186"/>
    </location>
</feature>
<dbReference type="Gene3D" id="2.40.50.690">
    <property type="match status" value="1"/>
</dbReference>
<feature type="compositionally biased region" description="Low complexity" evidence="2">
    <location>
        <begin position="108"/>
        <end position="124"/>
    </location>
</feature>
<keyword evidence="5" id="KW-1185">Reference proteome</keyword>
<evidence type="ECO:0000313" key="5">
    <source>
        <dbReference type="Proteomes" id="UP001304243"/>
    </source>
</evidence>
<evidence type="ECO:0000256" key="2">
    <source>
        <dbReference type="SAM" id="MobiDB-lite"/>
    </source>
</evidence>
<feature type="compositionally biased region" description="Low complexity" evidence="2">
    <location>
        <begin position="289"/>
        <end position="298"/>
    </location>
</feature>
<feature type="compositionally biased region" description="Low complexity" evidence="2">
    <location>
        <begin position="209"/>
        <end position="220"/>
    </location>
</feature>
<gene>
    <name evidence="4" type="ORF">ATC70_010505</name>
</gene>
<protein>
    <recommendedName>
        <fullName evidence="3">RNB domain-containing protein</fullName>
    </recommendedName>
</protein>
<feature type="compositionally biased region" description="Polar residues" evidence="2">
    <location>
        <begin position="198"/>
        <end position="208"/>
    </location>
</feature>
<dbReference type="GO" id="GO:0003723">
    <property type="term" value="F:RNA binding"/>
    <property type="evidence" value="ECO:0007669"/>
    <property type="project" value="InterPro"/>
</dbReference>
<dbReference type="Gene3D" id="2.40.50.700">
    <property type="match status" value="1"/>
</dbReference>
<evidence type="ECO:0000259" key="3">
    <source>
        <dbReference type="SMART" id="SM00955"/>
    </source>
</evidence>
<dbReference type="GO" id="GO:0000932">
    <property type="term" value="C:P-body"/>
    <property type="evidence" value="ECO:0007669"/>
    <property type="project" value="TreeGrafter"/>
</dbReference>
<organism evidence="4 5">
    <name type="scientific">Mucor velutinosus</name>
    <dbReference type="NCBI Taxonomy" id="708070"/>
    <lineage>
        <taxon>Eukaryota</taxon>
        <taxon>Fungi</taxon>
        <taxon>Fungi incertae sedis</taxon>
        <taxon>Mucoromycota</taxon>
        <taxon>Mucoromycotina</taxon>
        <taxon>Mucoromycetes</taxon>
        <taxon>Mucorales</taxon>
        <taxon>Mucorineae</taxon>
        <taxon>Mucoraceae</taxon>
        <taxon>Mucor</taxon>
    </lineage>
</organism>
<feature type="region of interest" description="Disordered" evidence="2">
    <location>
        <begin position="108"/>
        <end position="127"/>
    </location>
</feature>
<comment type="caution">
    <text evidence="4">The sequence shown here is derived from an EMBL/GenBank/DDBJ whole genome shotgun (WGS) entry which is preliminary data.</text>
</comment>
<feature type="region of interest" description="Disordered" evidence="2">
    <location>
        <begin position="466"/>
        <end position="494"/>
    </location>
</feature>
<proteinExistence type="inferred from homology"/>
<dbReference type="Proteomes" id="UP001304243">
    <property type="component" value="Unassembled WGS sequence"/>
</dbReference>
<dbReference type="InterPro" id="IPR050180">
    <property type="entry name" value="RNR_Ribonuclease"/>
</dbReference>
<dbReference type="Pfam" id="PF00773">
    <property type="entry name" value="RNB"/>
    <property type="match status" value="1"/>
</dbReference>
<dbReference type="EMBL" id="JASEJX010000014">
    <property type="protein sequence ID" value="KAK4515555.1"/>
    <property type="molecule type" value="Genomic_DNA"/>
</dbReference>
<feature type="compositionally biased region" description="Basic and acidic residues" evidence="2">
    <location>
        <begin position="187"/>
        <end position="197"/>
    </location>
</feature>
<dbReference type="InterPro" id="IPR001900">
    <property type="entry name" value="RNase_II/R"/>
</dbReference>
<dbReference type="GO" id="GO:0000175">
    <property type="term" value="F:3'-5'-RNA exonuclease activity"/>
    <property type="evidence" value="ECO:0007669"/>
    <property type="project" value="TreeGrafter"/>
</dbReference>
<feature type="region of interest" description="Disordered" evidence="2">
    <location>
        <begin position="268"/>
        <end position="300"/>
    </location>
</feature>
<dbReference type="FunFam" id="2.40.50.700:FF:000002">
    <property type="entry name" value="Cell wall biogenesis protein"/>
    <property type="match status" value="1"/>
</dbReference>
<comment type="similarity">
    <text evidence="1">Belongs to the RNR ribonuclease family.</text>
</comment>
<feature type="compositionally biased region" description="Polar residues" evidence="2">
    <location>
        <begin position="279"/>
        <end position="288"/>
    </location>
</feature>
<dbReference type="GeneID" id="89954191"/>
<dbReference type="SUPFAM" id="SSF50249">
    <property type="entry name" value="Nucleic acid-binding proteins"/>
    <property type="match status" value="2"/>
</dbReference>
<evidence type="ECO:0000313" key="4">
    <source>
        <dbReference type="EMBL" id="KAK4515555.1"/>
    </source>
</evidence>
<dbReference type="Pfam" id="PF17877">
    <property type="entry name" value="Dis3l2_C_term"/>
    <property type="match status" value="1"/>
</dbReference>
<feature type="compositionally biased region" description="Basic and acidic residues" evidence="2">
    <location>
        <begin position="268"/>
        <end position="278"/>
    </location>
</feature>
<name>A0AAN7HT78_9FUNG</name>
<evidence type="ECO:0000256" key="1">
    <source>
        <dbReference type="ARBA" id="ARBA00005785"/>
    </source>
</evidence>
<reference evidence="4 5" key="1">
    <citation type="submission" date="2022-11" db="EMBL/GenBank/DDBJ databases">
        <title>Mucor velutinosus strain NIH1002 WGS.</title>
        <authorList>
            <person name="Subramanian P."/>
            <person name="Mullikin J.C."/>
            <person name="Segre J.A."/>
            <person name="Zelazny A.M."/>
        </authorList>
    </citation>
    <scope>NUCLEOTIDE SEQUENCE [LARGE SCALE GENOMIC DNA]</scope>
    <source>
        <strain evidence="4 5">NIH1002</strain>
    </source>
</reference>
<sequence length="1178" mass="132922">MDNNSLDLDGQTAPESTRGLFDSPDSPASGVRRGDWIDKRRSFELGPRGNNAKSFGVAQQQQQQQQQRLSGLHTVNEEDFYSQRQQQQRKYNRESISFQNQDDYRQLQQRDSFDSSSSASPLFQRKQRSSVAHFNNFPLSKRSDELNDTSSRLSRADVLAETEAKLNGHNNVATTTNRFSSSSNNRSFDDKQSRRLSEPNTRIYNYGNSYSQPQPQQQDYYSDRPAFGSNRRMSYQHSSSSSRQYQLDSNDAASRRLSLSKLNLVDVDRRSSGRDWRSKSPTSMTPIASSTSTSRPSSMINHHHRLSTGSSIMESGNSNNNGHQRKPLFTSHLPFSSVVPYLKSNMLVSGLLRVNKRNRSDAYVFCEDLNADIYICGSRDRNRALEGDHVAIKLIEVDQVMLEKHEKEEAKLARNNGHPVVRKPDEEDEKEIIFGGEEDVDLVTPKFCGVVVAILDRAQKQVFSGTLGLTRPSNKRKGGEDQPQHQQQRDSPVPRIIWFKPTDKRVPLIAIPVEQAPPGFIENSDAFENKLFLGSIKRWPITSLHPFGVLENELGVVEDTRVQLRAILADNNVNSPPYHDSMLRSIPTSLLSAEMIERDIASKARLDMRSTRCITIVDENGGFLENALSITSVPDTNTFEVGIHVSDITAFISPESALDKEARSRGVDVYHTIFEKVPLWPEFLKENCTDLVQSKDKLTFSIIWTMSSSGEVMKTWFGKTVINSNAVMTLQELQHVIDDPNNDNNDLSTDILSLYSIACSLHEARSEKALFIKPSQLDIRFKNGNYPSSISTKVHLKSECILEELQILANTQVAQKISSHFPDHALLRSQSPPNERKLRELTHYLDSLGYSIHPETPSSLQKSIDAIENPEAKAVIMTLVMKCMSQEKYFCTGAFDINRYHHYANNAPLYTHFCAPTKRYADTIVHRQLEAVIKGEKVFFMEPEIVQKTAQHCNVKTRAAENANEQTQHMFSSYYLANNSGTSTNRMQDAIVVGVQEGAFDVIVPGLGLERRIHTLNLPLKSDTYSLSENVLHLIWIQGEATVDAGVETAISTDDEDDDYDDSIMDTYSVRDDLDSQEDDGVLVDIGDSNDEQVKRLSIKSSSTTALDELKKNRRRSTSIRAIQGEDAWITQKECTFPSECRQLIRPFDFVKVVVTADPIRSPPLIRVLAANPFVLKQ</sequence>
<feature type="compositionally biased region" description="Low complexity" evidence="2">
    <location>
        <begin position="229"/>
        <end position="249"/>
    </location>
</feature>